<accession>A0A9P9BPG7</accession>
<feature type="compositionally biased region" description="Low complexity" evidence="1">
    <location>
        <begin position="316"/>
        <end position="336"/>
    </location>
</feature>
<evidence type="ECO:0000313" key="3">
    <source>
        <dbReference type="Proteomes" id="UP000756346"/>
    </source>
</evidence>
<reference evidence="2" key="1">
    <citation type="journal article" date="2021" name="Nat. Commun.">
        <title>Genetic determinants of endophytism in the Arabidopsis root mycobiome.</title>
        <authorList>
            <person name="Mesny F."/>
            <person name="Miyauchi S."/>
            <person name="Thiergart T."/>
            <person name="Pickel B."/>
            <person name="Atanasova L."/>
            <person name="Karlsson M."/>
            <person name="Huettel B."/>
            <person name="Barry K.W."/>
            <person name="Haridas S."/>
            <person name="Chen C."/>
            <person name="Bauer D."/>
            <person name="Andreopoulos W."/>
            <person name="Pangilinan J."/>
            <person name="LaButti K."/>
            <person name="Riley R."/>
            <person name="Lipzen A."/>
            <person name="Clum A."/>
            <person name="Drula E."/>
            <person name="Henrissat B."/>
            <person name="Kohler A."/>
            <person name="Grigoriev I.V."/>
            <person name="Martin F.M."/>
            <person name="Hacquard S."/>
        </authorList>
    </citation>
    <scope>NUCLEOTIDE SEQUENCE</scope>
    <source>
        <strain evidence="2">MPI-CAGE-CH-0230</strain>
    </source>
</reference>
<feature type="compositionally biased region" description="Low complexity" evidence="1">
    <location>
        <begin position="178"/>
        <end position="187"/>
    </location>
</feature>
<feature type="region of interest" description="Disordered" evidence="1">
    <location>
        <begin position="178"/>
        <end position="208"/>
    </location>
</feature>
<comment type="caution">
    <text evidence="2">The sequence shown here is derived from an EMBL/GenBank/DDBJ whole genome shotgun (WGS) entry which is preliminary data.</text>
</comment>
<feature type="region of interest" description="Disordered" evidence="1">
    <location>
        <begin position="479"/>
        <end position="510"/>
    </location>
</feature>
<feature type="region of interest" description="Disordered" evidence="1">
    <location>
        <begin position="579"/>
        <end position="600"/>
    </location>
</feature>
<feature type="compositionally biased region" description="Basic and acidic residues" evidence="1">
    <location>
        <begin position="479"/>
        <end position="504"/>
    </location>
</feature>
<dbReference type="GeneID" id="70190571"/>
<dbReference type="RefSeq" id="XP_046011532.1">
    <property type="nucleotide sequence ID" value="XM_046161025.1"/>
</dbReference>
<dbReference type="EMBL" id="JAGTJQ010000006">
    <property type="protein sequence ID" value="KAH7029244.1"/>
    <property type="molecule type" value="Genomic_DNA"/>
</dbReference>
<feature type="region of interest" description="Disordered" evidence="1">
    <location>
        <begin position="304"/>
        <end position="438"/>
    </location>
</feature>
<organism evidence="2 3">
    <name type="scientific">Microdochium trichocladiopsis</name>
    <dbReference type="NCBI Taxonomy" id="1682393"/>
    <lineage>
        <taxon>Eukaryota</taxon>
        <taxon>Fungi</taxon>
        <taxon>Dikarya</taxon>
        <taxon>Ascomycota</taxon>
        <taxon>Pezizomycotina</taxon>
        <taxon>Sordariomycetes</taxon>
        <taxon>Xylariomycetidae</taxon>
        <taxon>Xylariales</taxon>
        <taxon>Microdochiaceae</taxon>
        <taxon>Microdochium</taxon>
    </lineage>
</organism>
<feature type="region of interest" description="Disordered" evidence="1">
    <location>
        <begin position="54"/>
        <end position="75"/>
    </location>
</feature>
<evidence type="ECO:0000256" key="1">
    <source>
        <dbReference type="SAM" id="MobiDB-lite"/>
    </source>
</evidence>
<proteinExistence type="predicted"/>
<protein>
    <submittedName>
        <fullName evidence="2">Uncharacterized protein</fullName>
    </submittedName>
</protein>
<name>A0A9P9BPG7_9PEZI</name>
<sequence length="608" mass="67917">MPRFTSINPRSHPDPDMGAADILMNMKYGIHDARGYLIQNAPQGSFRLSERGTEATSSLSPEVARFENSPATTEETTGWITKATIGPIGVNDINKSTTNVQRRHDSILQKRAEHRYTVREMEAAARDQKFRFHDSINHSALDKARERAAEDYAADQALMREARRQLGSKLINRRAATTARADASADSARSDAEESCTSSEMITAEELQDNNRAKVRRVRAELKGQLDATRADIMDKAIRSGNGATHLPEEVQAKYNKKAGQSKRYAKDRRAFEENESRYYMGVELDIYVSKHPEHADAAYLNLEDLQPQRETNDNTPAHAARSPASATSSSPTGAPRIKIVGKYARSTDRNSTPGPLLTPPLENATTPESIRAQPRSSNKKGRTPLPTSGKARTPKAARKAPATKAPKKRKRSTTPEQEDSEDQILLPPAKRDKKALKAEVKRIDEQLKIAHHFDPEIITPLEHNHRVNELKKIRSDLTKTKKEEEDKEKKGPVKSTTNEHELADNILRGPKPNPNGICAPCKSAGWEVCWEKVDREKNKELRCAACVRNKGSTTTCNIGTPEERQTYMELKAIKDAKTAQKKAEKAEKEEAEKERAEREKAIMDCAV</sequence>
<dbReference type="Proteomes" id="UP000756346">
    <property type="component" value="Unassembled WGS sequence"/>
</dbReference>
<keyword evidence="3" id="KW-1185">Reference proteome</keyword>
<evidence type="ECO:0000313" key="2">
    <source>
        <dbReference type="EMBL" id="KAH7029244.1"/>
    </source>
</evidence>
<gene>
    <name evidence="2" type="ORF">B0I36DRAFT_384788</name>
</gene>
<dbReference type="AlphaFoldDB" id="A0A9P9BPG7"/>